<keyword evidence="5" id="KW-1185">Reference proteome</keyword>
<feature type="compositionally biased region" description="Polar residues" evidence="2">
    <location>
        <begin position="28"/>
        <end position="45"/>
    </location>
</feature>
<feature type="domain" description="PPM-type phosphatase" evidence="3">
    <location>
        <begin position="136"/>
        <end position="459"/>
    </location>
</feature>
<sequence>MARCFLYKTDNKSLSPPSESPCQVGENGVNSTPPTPTKNNEQVTNGEKRIVNGSILTTSATTKKSSGVKIKASSHIESAKKVLNSTQGSGMSGDGNSEAEAPIQKLGKDDPSLVVPQGQHNNAAGESFPGPRSTFHVGVWEDRNEKHRKTMEDTHAFLDNFLCITTPTLPSGTNRAKSQVSSDHTNSQTCGEGMTVTNNGYFAIFDGHDGSFAADWCAEKLHIILQGLIESNPNVSIRKLLKKTFMTIDTQLEKLPLQKSGCTAAVAVIRSENPPLTVSQLIALVLAKVVKKPFKGPKTKPLVKQNPEVEQAKLKGIASRQRVLYTANVGDTRIILCRAGKALRLSYDHKASDENERKRISNAGGRILNGRVNGVLAVTRALGDIDMKILITGHPYTTETVLQPGVDQFIIIACDGLWDVWSDQEACDLVRNVEDATSAAKFVRRGFEGGWQGRLSVDY</sequence>
<feature type="region of interest" description="Disordered" evidence="2">
    <location>
        <begin position="83"/>
        <end position="102"/>
    </location>
</feature>
<evidence type="ECO:0000256" key="2">
    <source>
        <dbReference type="SAM" id="MobiDB-lite"/>
    </source>
</evidence>
<feature type="region of interest" description="Disordered" evidence="2">
    <location>
        <begin position="172"/>
        <end position="191"/>
    </location>
</feature>
<proteinExistence type="inferred from homology"/>
<dbReference type="PANTHER" id="PTHR13832:SF837">
    <property type="entry name" value="PROTEIN PHOSPHATASE 2C-LIKE DOMAIN-CONTAINING PROTEIN 1"/>
    <property type="match status" value="1"/>
</dbReference>
<dbReference type="Proteomes" id="UP001600888">
    <property type="component" value="Unassembled WGS sequence"/>
</dbReference>
<feature type="region of interest" description="Disordered" evidence="2">
    <location>
        <begin position="1"/>
        <end position="48"/>
    </location>
</feature>
<name>A0ABR4E573_9PEZI</name>
<dbReference type="SUPFAM" id="SSF81606">
    <property type="entry name" value="PP2C-like"/>
    <property type="match status" value="1"/>
</dbReference>
<evidence type="ECO:0000313" key="5">
    <source>
        <dbReference type="Proteomes" id="UP001600888"/>
    </source>
</evidence>
<organism evidence="4 5">
    <name type="scientific">Diaporthe vaccinii</name>
    <dbReference type="NCBI Taxonomy" id="105482"/>
    <lineage>
        <taxon>Eukaryota</taxon>
        <taxon>Fungi</taxon>
        <taxon>Dikarya</taxon>
        <taxon>Ascomycota</taxon>
        <taxon>Pezizomycotina</taxon>
        <taxon>Sordariomycetes</taxon>
        <taxon>Sordariomycetidae</taxon>
        <taxon>Diaporthales</taxon>
        <taxon>Diaporthaceae</taxon>
        <taxon>Diaporthe</taxon>
        <taxon>Diaporthe eres species complex</taxon>
    </lineage>
</organism>
<dbReference type="InterPro" id="IPR001932">
    <property type="entry name" value="PPM-type_phosphatase-like_dom"/>
</dbReference>
<comment type="similarity">
    <text evidence="1">Belongs to the PP2C family.</text>
</comment>
<evidence type="ECO:0000256" key="1">
    <source>
        <dbReference type="ARBA" id="ARBA00006702"/>
    </source>
</evidence>
<dbReference type="Pfam" id="PF00481">
    <property type="entry name" value="PP2C"/>
    <property type="match status" value="2"/>
</dbReference>
<evidence type="ECO:0000259" key="3">
    <source>
        <dbReference type="PROSITE" id="PS51746"/>
    </source>
</evidence>
<dbReference type="InterPro" id="IPR036457">
    <property type="entry name" value="PPM-type-like_dom_sf"/>
</dbReference>
<dbReference type="EMBL" id="JBAWTH010000098">
    <property type="protein sequence ID" value="KAL2277548.1"/>
    <property type="molecule type" value="Genomic_DNA"/>
</dbReference>
<dbReference type="SMART" id="SM00332">
    <property type="entry name" value="PP2Cc"/>
    <property type="match status" value="1"/>
</dbReference>
<dbReference type="PANTHER" id="PTHR13832">
    <property type="entry name" value="PROTEIN PHOSPHATASE 2C"/>
    <property type="match status" value="1"/>
</dbReference>
<accession>A0ABR4E573</accession>
<comment type="caution">
    <text evidence="4">The sequence shown here is derived from an EMBL/GenBank/DDBJ whole genome shotgun (WGS) entry which is preliminary data.</text>
</comment>
<feature type="compositionally biased region" description="Polar residues" evidence="2">
    <location>
        <begin position="12"/>
        <end position="21"/>
    </location>
</feature>
<protein>
    <recommendedName>
        <fullName evidence="3">PPM-type phosphatase domain-containing protein</fullName>
    </recommendedName>
</protein>
<reference evidence="4 5" key="1">
    <citation type="submission" date="2024-03" db="EMBL/GenBank/DDBJ databases">
        <title>A high-quality draft genome sequence of Diaporthe vaccinii, a causative agent of upright dieback and viscid rot disease in cranberry plants.</title>
        <authorList>
            <person name="Sarrasin M."/>
            <person name="Lang B.F."/>
            <person name="Burger G."/>
        </authorList>
    </citation>
    <scope>NUCLEOTIDE SEQUENCE [LARGE SCALE GENOMIC DNA]</scope>
    <source>
        <strain evidence="4 5">IS7</strain>
    </source>
</reference>
<feature type="region of interest" description="Disordered" evidence="2">
    <location>
        <begin position="108"/>
        <end position="133"/>
    </location>
</feature>
<dbReference type="InterPro" id="IPR015655">
    <property type="entry name" value="PP2C"/>
</dbReference>
<gene>
    <name evidence="4" type="ORF">FJTKL_15381</name>
</gene>
<dbReference type="Gene3D" id="3.60.40.10">
    <property type="entry name" value="PPM-type phosphatase domain"/>
    <property type="match status" value="1"/>
</dbReference>
<dbReference type="CDD" id="cd00143">
    <property type="entry name" value="PP2Cc"/>
    <property type="match status" value="1"/>
</dbReference>
<dbReference type="PROSITE" id="PS51746">
    <property type="entry name" value="PPM_2"/>
    <property type="match status" value="1"/>
</dbReference>
<evidence type="ECO:0000313" key="4">
    <source>
        <dbReference type="EMBL" id="KAL2277548.1"/>
    </source>
</evidence>